<dbReference type="InterPro" id="IPR042222">
    <property type="entry name" value="Dynein_2_N"/>
</dbReference>
<feature type="domain" description="Dynein heavy chain hydrolytic ATP-binding dynein motor region" evidence="2">
    <location>
        <begin position="164"/>
        <end position="233"/>
    </location>
</feature>
<dbReference type="InterPro" id="IPR026983">
    <property type="entry name" value="DHC"/>
</dbReference>
<dbReference type="PANTHER" id="PTHR46532:SF13">
    <property type="entry name" value="CYTOPLASMIC DYNEIN 1 HEAVY CHAIN 1"/>
    <property type="match status" value="1"/>
</dbReference>
<dbReference type="GO" id="GO:0045505">
    <property type="term" value="F:dynein intermediate chain binding"/>
    <property type="evidence" value="ECO:0007669"/>
    <property type="project" value="InterPro"/>
</dbReference>
<feature type="domain" description="Dynein heavy chain linker" evidence="1">
    <location>
        <begin position="11"/>
        <end position="162"/>
    </location>
</feature>
<dbReference type="GO" id="GO:0005524">
    <property type="term" value="F:ATP binding"/>
    <property type="evidence" value="ECO:0007669"/>
    <property type="project" value="InterPro"/>
</dbReference>
<reference evidence="3 4" key="1">
    <citation type="submission" date="2019-03" db="EMBL/GenBank/DDBJ databases">
        <title>First draft genome of Liparis tanakae, snailfish: a comprehensive survey of snailfish specific genes.</title>
        <authorList>
            <person name="Kim W."/>
            <person name="Song I."/>
            <person name="Jeong J.-H."/>
            <person name="Kim D."/>
            <person name="Kim S."/>
            <person name="Ryu S."/>
            <person name="Song J.Y."/>
            <person name="Lee S.K."/>
        </authorList>
    </citation>
    <scope>NUCLEOTIDE SEQUENCE [LARGE SCALE GENOMIC DNA]</scope>
    <source>
        <tissue evidence="3">Muscle</tissue>
    </source>
</reference>
<dbReference type="Gene3D" id="1.20.140.100">
    <property type="entry name" value="Dynein heavy chain, N-terminal domain 2"/>
    <property type="match status" value="1"/>
</dbReference>
<name>A0A4Z2E5V6_9TELE</name>
<dbReference type="InterPro" id="IPR035699">
    <property type="entry name" value="AAA_6"/>
</dbReference>
<evidence type="ECO:0000259" key="2">
    <source>
        <dbReference type="Pfam" id="PF12774"/>
    </source>
</evidence>
<dbReference type="Pfam" id="PF08393">
    <property type="entry name" value="DHC_N2"/>
    <property type="match status" value="1"/>
</dbReference>
<evidence type="ECO:0000313" key="4">
    <source>
        <dbReference type="Proteomes" id="UP000314294"/>
    </source>
</evidence>
<organism evidence="3 4">
    <name type="scientific">Liparis tanakae</name>
    <name type="common">Tanaka's snailfish</name>
    <dbReference type="NCBI Taxonomy" id="230148"/>
    <lineage>
        <taxon>Eukaryota</taxon>
        <taxon>Metazoa</taxon>
        <taxon>Chordata</taxon>
        <taxon>Craniata</taxon>
        <taxon>Vertebrata</taxon>
        <taxon>Euteleostomi</taxon>
        <taxon>Actinopterygii</taxon>
        <taxon>Neopterygii</taxon>
        <taxon>Teleostei</taxon>
        <taxon>Neoteleostei</taxon>
        <taxon>Acanthomorphata</taxon>
        <taxon>Eupercaria</taxon>
        <taxon>Perciformes</taxon>
        <taxon>Cottioidei</taxon>
        <taxon>Cottales</taxon>
        <taxon>Liparidae</taxon>
        <taxon>Liparis</taxon>
    </lineage>
</organism>
<dbReference type="OrthoDB" id="5593012at2759"/>
<dbReference type="InterPro" id="IPR013602">
    <property type="entry name" value="Dynein_heavy_linker"/>
</dbReference>
<sequence length="236" mass="26999">MYNVFHHVLHQDVCISALKERDIEAKLKDVVDEWSGQTLTFASFRTRGELLLRGADTAEKISMMEDSLMVLTSLLSNRYNAPFRLLIQLWVQKLSNASELVEKWLSVQNLWIYLEAVFVGGDIAKQLPQEAKRFQSIDKAWQRIMQRAHDEPNVLRCCVGDEALSQSGSWGCFDEFNRIELPVLSVAAQQISVVLQCKRSRRSSFLFTDGDHVDMDPEFGLFITMVNTTTHRTRGA</sequence>
<keyword evidence="4" id="KW-1185">Reference proteome</keyword>
<dbReference type="GO" id="GO:0005858">
    <property type="term" value="C:axonemal dynein complex"/>
    <property type="evidence" value="ECO:0007669"/>
    <property type="project" value="TreeGrafter"/>
</dbReference>
<dbReference type="AlphaFoldDB" id="A0A4Z2E5V6"/>
<comment type="caution">
    <text evidence="3">The sequence shown here is derived from an EMBL/GenBank/DDBJ whole genome shotgun (WGS) entry which is preliminary data.</text>
</comment>
<accession>A0A4Z2E5V6</accession>
<dbReference type="Pfam" id="PF12774">
    <property type="entry name" value="AAA_6"/>
    <property type="match status" value="1"/>
</dbReference>
<proteinExistence type="predicted"/>
<evidence type="ECO:0000259" key="1">
    <source>
        <dbReference type="Pfam" id="PF08393"/>
    </source>
</evidence>
<dbReference type="FunFam" id="1.20.140.100:FF:000003">
    <property type="entry name" value="Dynein, axonemal, heavy chain 5"/>
    <property type="match status" value="1"/>
</dbReference>
<dbReference type="GO" id="GO:0051959">
    <property type="term" value="F:dynein light intermediate chain binding"/>
    <property type="evidence" value="ECO:0007669"/>
    <property type="project" value="InterPro"/>
</dbReference>
<dbReference type="GO" id="GO:0007018">
    <property type="term" value="P:microtubule-based movement"/>
    <property type="evidence" value="ECO:0007669"/>
    <property type="project" value="InterPro"/>
</dbReference>
<gene>
    <name evidence="3" type="primary">DNAH8_0</name>
    <name evidence="3" type="ORF">EYF80_066146</name>
</gene>
<protein>
    <submittedName>
        <fullName evidence="3">Dynein heavy chain 8, axonemal</fullName>
    </submittedName>
</protein>
<dbReference type="Proteomes" id="UP000314294">
    <property type="component" value="Unassembled WGS sequence"/>
</dbReference>
<dbReference type="EMBL" id="SRLO01017540">
    <property type="protein sequence ID" value="TNN23732.1"/>
    <property type="molecule type" value="Genomic_DNA"/>
</dbReference>
<evidence type="ECO:0000313" key="3">
    <source>
        <dbReference type="EMBL" id="TNN23732.1"/>
    </source>
</evidence>
<dbReference type="PANTHER" id="PTHR46532">
    <property type="entry name" value="MALE FERTILITY FACTOR KL5"/>
    <property type="match status" value="1"/>
</dbReference>